<sequence>MLACGRVGSSSAITMWRLITHQMLRQRPRWIGYLAAVVIVSLAYGAGRWAWPSLQAYPFFFYFPAVFLTAVLFNHGAGSRR</sequence>
<accession>A0AA37HRC1</accession>
<proteinExistence type="predicted"/>
<name>A0AA37HRC1_9HYPH</name>
<dbReference type="EMBL" id="BPQM01000104">
    <property type="protein sequence ID" value="GJD80614.1"/>
    <property type="molecule type" value="Genomic_DNA"/>
</dbReference>
<keyword evidence="1" id="KW-0812">Transmembrane</keyword>
<evidence type="ECO:0000313" key="3">
    <source>
        <dbReference type="Proteomes" id="UP001055108"/>
    </source>
</evidence>
<reference evidence="2" key="2">
    <citation type="submission" date="2021-08" db="EMBL/GenBank/DDBJ databases">
        <authorList>
            <person name="Tani A."/>
            <person name="Ola A."/>
            <person name="Ogura Y."/>
            <person name="Katsura K."/>
            <person name="Hayashi T."/>
        </authorList>
    </citation>
    <scope>NUCLEOTIDE SEQUENCE</scope>
    <source>
        <strain evidence="2">NBRC 103626</strain>
    </source>
</reference>
<keyword evidence="3" id="KW-1185">Reference proteome</keyword>
<evidence type="ECO:0000313" key="2">
    <source>
        <dbReference type="EMBL" id="GJD80614.1"/>
    </source>
</evidence>
<organism evidence="2 3">
    <name type="scientific">Methylobacterium gregans</name>
    <dbReference type="NCBI Taxonomy" id="374424"/>
    <lineage>
        <taxon>Bacteria</taxon>
        <taxon>Pseudomonadati</taxon>
        <taxon>Pseudomonadota</taxon>
        <taxon>Alphaproteobacteria</taxon>
        <taxon>Hyphomicrobiales</taxon>
        <taxon>Methylobacteriaceae</taxon>
        <taxon>Methylobacterium</taxon>
    </lineage>
</organism>
<feature type="transmembrane region" description="Helical" evidence="1">
    <location>
        <begin position="57"/>
        <end position="77"/>
    </location>
</feature>
<keyword evidence="1" id="KW-1133">Transmembrane helix</keyword>
<dbReference type="AlphaFoldDB" id="A0AA37HRC1"/>
<evidence type="ECO:0000256" key="1">
    <source>
        <dbReference type="SAM" id="Phobius"/>
    </source>
</evidence>
<comment type="caution">
    <text evidence="2">The sequence shown here is derived from an EMBL/GenBank/DDBJ whole genome shotgun (WGS) entry which is preliminary data.</text>
</comment>
<reference evidence="2" key="1">
    <citation type="journal article" date="2016" name="Front. Microbiol.">
        <title>Genome Sequence of the Piezophilic, Mesophilic Sulfate-Reducing Bacterium Desulfovibrio indicus J2T.</title>
        <authorList>
            <person name="Cao J."/>
            <person name="Maignien L."/>
            <person name="Shao Z."/>
            <person name="Alain K."/>
            <person name="Jebbar M."/>
        </authorList>
    </citation>
    <scope>NUCLEOTIDE SEQUENCE</scope>
    <source>
        <strain evidence="2">NBRC 103626</strain>
    </source>
</reference>
<feature type="transmembrane region" description="Helical" evidence="1">
    <location>
        <begin position="30"/>
        <end position="51"/>
    </location>
</feature>
<keyword evidence="1" id="KW-0472">Membrane</keyword>
<dbReference type="Proteomes" id="UP001055108">
    <property type="component" value="Unassembled WGS sequence"/>
</dbReference>
<protein>
    <submittedName>
        <fullName evidence="2">Uncharacterized protein</fullName>
    </submittedName>
</protein>
<gene>
    <name evidence="2" type="ORF">NBEOAGPD_3855</name>
</gene>